<organism evidence="2 3">
    <name type="scientific">Hevea brasiliensis</name>
    <name type="common">Para rubber tree</name>
    <name type="synonym">Siphonia brasiliensis</name>
    <dbReference type="NCBI Taxonomy" id="3981"/>
    <lineage>
        <taxon>Eukaryota</taxon>
        <taxon>Viridiplantae</taxon>
        <taxon>Streptophyta</taxon>
        <taxon>Embryophyta</taxon>
        <taxon>Tracheophyta</taxon>
        <taxon>Spermatophyta</taxon>
        <taxon>Magnoliopsida</taxon>
        <taxon>eudicotyledons</taxon>
        <taxon>Gunneridae</taxon>
        <taxon>Pentapetalae</taxon>
        <taxon>rosids</taxon>
        <taxon>fabids</taxon>
        <taxon>Malpighiales</taxon>
        <taxon>Euphorbiaceae</taxon>
        <taxon>Crotonoideae</taxon>
        <taxon>Micrandreae</taxon>
        <taxon>Hevea</taxon>
    </lineage>
</organism>
<feature type="region of interest" description="Disordered" evidence="1">
    <location>
        <begin position="86"/>
        <end position="143"/>
    </location>
</feature>
<name>A0A6A6M724_HEVBR</name>
<proteinExistence type="predicted"/>
<dbReference type="InterPro" id="IPR045056">
    <property type="entry name" value="Nop56/Nop58"/>
</dbReference>
<dbReference type="PANTHER" id="PTHR10894:SF1">
    <property type="entry name" value="NUCLEOLAR PROTEIN 58"/>
    <property type="match status" value="1"/>
</dbReference>
<keyword evidence="3" id="KW-1185">Reference proteome</keyword>
<evidence type="ECO:0000313" key="3">
    <source>
        <dbReference type="Proteomes" id="UP000467840"/>
    </source>
</evidence>
<accession>A0A6A6M724</accession>
<dbReference type="GO" id="GO:0032040">
    <property type="term" value="C:small-subunit processome"/>
    <property type="evidence" value="ECO:0007669"/>
    <property type="project" value="InterPro"/>
</dbReference>
<dbReference type="GO" id="GO:0030515">
    <property type="term" value="F:snoRNA binding"/>
    <property type="evidence" value="ECO:0007669"/>
    <property type="project" value="InterPro"/>
</dbReference>
<reference evidence="2 3" key="1">
    <citation type="journal article" date="2020" name="Mol. Plant">
        <title>The Chromosome-Based Rubber Tree Genome Provides New Insights into Spurge Genome Evolution and Rubber Biosynthesis.</title>
        <authorList>
            <person name="Liu J."/>
            <person name="Shi C."/>
            <person name="Shi C.C."/>
            <person name="Li W."/>
            <person name="Zhang Q.J."/>
            <person name="Zhang Y."/>
            <person name="Li K."/>
            <person name="Lu H.F."/>
            <person name="Shi C."/>
            <person name="Zhu S.T."/>
            <person name="Xiao Z.Y."/>
            <person name="Nan H."/>
            <person name="Yue Y."/>
            <person name="Zhu X.G."/>
            <person name="Wu Y."/>
            <person name="Hong X.N."/>
            <person name="Fan G.Y."/>
            <person name="Tong Y."/>
            <person name="Zhang D."/>
            <person name="Mao C.L."/>
            <person name="Liu Y.L."/>
            <person name="Hao S.J."/>
            <person name="Liu W.Q."/>
            <person name="Lv M.Q."/>
            <person name="Zhang H.B."/>
            <person name="Liu Y."/>
            <person name="Hu-Tang G.R."/>
            <person name="Wang J.P."/>
            <person name="Wang J.H."/>
            <person name="Sun Y.H."/>
            <person name="Ni S.B."/>
            <person name="Chen W.B."/>
            <person name="Zhang X.C."/>
            <person name="Jiao Y.N."/>
            <person name="Eichler E.E."/>
            <person name="Li G.H."/>
            <person name="Liu X."/>
            <person name="Gao L.Z."/>
        </authorList>
    </citation>
    <scope>NUCLEOTIDE SEQUENCE [LARGE SCALE GENOMIC DNA]</scope>
    <source>
        <strain evidence="3">cv. GT1</strain>
        <tissue evidence="2">Leaf</tissue>
    </source>
</reference>
<comment type="caution">
    <text evidence="2">The sequence shown here is derived from an EMBL/GenBank/DDBJ whole genome shotgun (WGS) entry which is preliminary data.</text>
</comment>
<dbReference type="SUPFAM" id="SSF89124">
    <property type="entry name" value="Nop domain"/>
    <property type="match status" value="1"/>
</dbReference>
<dbReference type="AlphaFoldDB" id="A0A6A6M724"/>
<protein>
    <submittedName>
        <fullName evidence="2">Uncharacterized protein</fullName>
    </submittedName>
</protein>
<dbReference type="PANTHER" id="PTHR10894">
    <property type="entry name" value="NUCLEOLAR PROTEIN 5 NUCLEOLAR PROTEIN NOP5 NOP58"/>
    <property type="match status" value="1"/>
</dbReference>
<feature type="compositionally biased region" description="Polar residues" evidence="1">
    <location>
        <begin position="133"/>
        <end position="143"/>
    </location>
</feature>
<feature type="compositionally biased region" description="Basic residues" evidence="1">
    <location>
        <begin position="114"/>
        <end position="124"/>
    </location>
</feature>
<evidence type="ECO:0000256" key="1">
    <source>
        <dbReference type="SAM" id="MobiDB-lite"/>
    </source>
</evidence>
<dbReference type="EMBL" id="JAAGAX010000006">
    <property type="protein sequence ID" value="KAF2309511.1"/>
    <property type="molecule type" value="Genomic_DNA"/>
</dbReference>
<evidence type="ECO:0000313" key="2">
    <source>
        <dbReference type="EMBL" id="KAF2309511.1"/>
    </source>
</evidence>
<gene>
    <name evidence="2" type="ORF">GH714_003482</name>
</gene>
<dbReference type="InterPro" id="IPR036070">
    <property type="entry name" value="Nop_dom_sf"/>
</dbReference>
<sequence length="143" mass="16236">MKGKISRSLVVKVALAIRYDVLGDGQDNYIGLENRLEARLRNLEGRELGRSTRSAKGKPKIKAYDKDHIQSFCRFCLGQALSSIAGTEEEMVPRRQKTNQAEERAEETPVTSEKKKKKKKKKKKTSEDKALMTNKQTALLNQK</sequence>
<dbReference type="Proteomes" id="UP000467840">
    <property type="component" value="Chromosome 14"/>
</dbReference>
<dbReference type="GO" id="GO:0031428">
    <property type="term" value="C:box C/D methylation guide snoRNP complex"/>
    <property type="evidence" value="ECO:0007669"/>
    <property type="project" value="InterPro"/>
</dbReference>